<dbReference type="Proteomes" id="UP000298493">
    <property type="component" value="Unassembled WGS sequence"/>
</dbReference>
<gene>
    <name evidence="2" type="ORF">E6O75_ATG06813</name>
</gene>
<proteinExistence type="predicted"/>
<protein>
    <submittedName>
        <fullName evidence="2">Uncharacterized protein</fullName>
    </submittedName>
</protein>
<organism evidence="2 3">
    <name type="scientific">Venturia nashicola</name>
    <dbReference type="NCBI Taxonomy" id="86259"/>
    <lineage>
        <taxon>Eukaryota</taxon>
        <taxon>Fungi</taxon>
        <taxon>Dikarya</taxon>
        <taxon>Ascomycota</taxon>
        <taxon>Pezizomycotina</taxon>
        <taxon>Dothideomycetes</taxon>
        <taxon>Pleosporomycetidae</taxon>
        <taxon>Venturiales</taxon>
        <taxon>Venturiaceae</taxon>
        <taxon>Venturia</taxon>
    </lineage>
</organism>
<dbReference type="EMBL" id="SNSC02000012">
    <property type="protein sequence ID" value="TID19475.1"/>
    <property type="molecule type" value="Genomic_DNA"/>
</dbReference>
<accession>A0A4Z1NXI0</accession>
<dbReference type="AlphaFoldDB" id="A0A4Z1NXI0"/>
<evidence type="ECO:0000256" key="1">
    <source>
        <dbReference type="SAM" id="MobiDB-lite"/>
    </source>
</evidence>
<comment type="caution">
    <text evidence="2">The sequence shown here is derived from an EMBL/GenBank/DDBJ whole genome shotgun (WGS) entry which is preliminary data.</text>
</comment>
<reference evidence="2 3" key="1">
    <citation type="submission" date="2019-04" db="EMBL/GenBank/DDBJ databases">
        <title>High contiguity whole genome sequence and gene annotation resource for two Venturia nashicola isolates.</title>
        <authorList>
            <person name="Prokchorchik M."/>
            <person name="Won K."/>
            <person name="Lee Y."/>
            <person name="Choi E.D."/>
            <person name="Segonzac C."/>
            <person name="Sohn K.H."/>
        </authorList>
    </citation>
    <scope>NUCLEOTIDE SEQUENCE [LARGE SCALE GENOMIC DNA]</scope>
    <source>
        <strain evidence="2 3">PRI2</strain>
    </source>
</reference>
<feature type="region of interest" description="Disordered" evidence="1">
    <location>
        <begin position="1"/>
        <end position="31"/>
    </location>
</feature>
<sequence>MMPAAHPHDPHDPESKPAGQNGPLRLTFPSQPRGIINCSIHAYSSTPRLDITTRHHDSPSRLGITTRHRESTP</sequence>
<name>A0A4Z1NXI0_9PEZI</name>
<feature type="compositionally biased region" description="Basic and acidic residues" evidence="1">
    <location>
        <begin position="1"/>
        <end position="15"/>
    </location>
</feature>
<feature type="region of interest" description="Disordered" evidence="1">
    <location>
        <begin position="45"/>
        <end position="73"/>
    </location>
</feature>
<evidence type="ECO:0000313" key="3">
    <source>
        <dbReference type="Proteomes" id="UP000298493"/>
    </source>
</evidence>
<keyword evidence="3" id="KW-1185">Reference proteome</keyword>
<evidence type="ECO:0000313" key="2">
    <source>
        <dbReference type="EMBL" id="TID19475.1"/>
    </source>
</evidence>